<accession>A0A2I0A1J2</accession>
<dbReference type="Proteomes" id="UP000236161">
    <property type="component" value="Unassembled WGS sequence"/>
</dbReference>
<dbReference type="OrthoDB" id="1002061at2759"/>
<organism evidence="1 2">
    <name type="scientific">Apostasia shenzhenica</name>
    <dbReference type="NCBI Taxonomy" id="1088818"/>
    <lineage>
        <taxon>Eukaryota</taxon>
        <taxon>Viridiplantae</taxon>
        <taxon>Streptophyta</taxon>
        <taxon>Embryophyta</taxon>
        <taxon>Tracheophyta</taxon>
        <taxon>Spermatophyta</taxon>
        <taxon>Magnoliopsida</taxon>
        <taxon>Liliopsida</taxon>
        <taxon>Asparagales</taxon>
        <taxon>Orchidaceae</taxon>
        <taxon>Apostasioideae</taxon>
        <taxon>Apostasia</taxon>
    </lineage>
</organism>
<gene>
    <name evidence="1" type="ORF">AXF42_Ash016599</name>
</gene>
<dbReference type="AlphaFoldDB" id="A0A2I0A1J2"/>
<evidence type="ECO:0000313" key="2">
    <source>
        <dbReference type="Proteomes" id="UP000236161"/>
    </source>
</evidence>
<keyword evidence="2" id="KW-1185">Reference proteome</keyword>
<sequence length="102" mass="11826">MNPRLVELAHGPSKRVQHYKGCVVNEFRFYTLSYGANKKIYNSGVCIKGSTYNDFKHDYYGILIDIIEFEYFGKGNLAILFKCDWFDTKKGIKVDHIMALSM</sequence>
<evidence type="ECO:0000313" key="1">
    <source>
        <dbReference type="EMBL" id="PKA49410.1"/>
    </source>
</evidence>
<evidence type="ECO:0008006" key="3">
    <source>
        <dbReference type="Google" id="ProtNLM"/>
    </source>
</evidence>
<dbReference type="PANTHER" id="PTHR48258">
    <property type="entry name" value="DUF4218 DOMAIN-CONTAINING PROTEIN-RELATED"/>
    <property type="match status" value="1"/>
</dbReference>
<dbReference type="EMBL" id="KZ452038">
    <property type="protein sequence ID" value="PKA49410.1"/>
    <property type="molecule type" value="Genomic_DNA"/>
</dbReference>
<name>A0A2I0A1J2_9ASPA</name>
<reference evidence="1 2" key="1">
    <citation type="journal article" date="2017" name="Nature">
        <title>The Apostasia genome and the evolution of orchids.</title>
        <authorList>
            <person name="Zhang G.Q."/>
            <person name="Liu K.W."/>
            <person name="Li Z."/>
            <person name="Lohaus R."/>
            <person name="Hsiao Y.Y."/>
            <person name="Niu S.C."/>
            <person name="Wang J.Y."/>
            <person name="Lin Y.C."/>
            <person name="Xu Q."/>
            <person name="Chen L.J."/>
            <person name="Yoshida K."/>
            <person name="Fujiwara S."/>
            <person name="Wang Z.W."/>
            <person name="Zhang Y.Q."/>
            <person name="Mitsuda N."/>
            <person name="Wang M."/>
            <person name="Liu G.H."/>
            <person name="Pecoraro L."/>
            <person name="Huang H.X."/>
            <person name="Xiao X.J."/>
            <person name="Lin M."/>
            <person name="Wu X.Y."/>
            <person name="Wu W.L."/>
            <person name="Chen Y.Y."/>
            <person name="Chang S.B."/>
            <person name="Sakamoto S."/>
            <person name="Ohme-Takagi M."/>
            <person name="Yagi M."/>
            <person name="Zeng S.J."/>
            <person name="Shen C.Y."/>
            <person name="Yeh C.M."/>
            <person name="Luo Y.B."/>
            <person name="Tsai W.C."/>
            <person name="Van de Peer Y."/>
            <person name="Liu Z.J."/>
        </authorList>
    </citation>
    <scope>NUCLEOTIDE SEQUENCE [LARGE SCALE GENOMIC DNA]</scope>
    <source>
        <strain evidence="2">cv. Shenzhen</strain>
        <tissue evidence="1">Stem</tissue>
    </source>
</reference>
<proteinExistence type="predicted"/>
<dbReference type="PANTHER" id="PTHR48258:SF3">
    <property type="entry name" value="FK506-BINDING PROTEIN 4-LIKE ISOFORM X1"/>
    <property type="match status" value="1"/>
</dbReference>
<protein>
    <recommendedName>
        <fullName evidence="3">DUF4216 domain-containing protein</fullName>
    </recommendedName>
</protein>